<dbReference type="RefSeq" id="WP_106256322.1">
    <property type="nucleotide sequence ID" value="NZ_CAWNSW010000012.1"/>
</dbReference>
<gene>
    <name evidence="2" type="ORF">C7B82_10865</name>
</gene>
<dbReference type="InterPro" id="IPR049641">
    <property type="entry name" value="THIVI_2564-like"/>
</dbReference>
<protein>
    <submittedName>
        <fullName evidence="2">Uncharacterized protein</fullName>
    </submittedName>
</protein>
<reference evidence="2 3" key="2">
    <citation type="submission" date="2018-03" db="EMBL/GenBank/DDBJ databases">
        <title>The ancient ancestry and fast evolution of plastids.</title>
        <authorList>
            <person name="Moore K.R."/>
            <person name="Magnabosco C."/>
            <person name="Momper L."/>
            <person name="Gold D.A."/>
            <person name="Bosak T."/>
            <person name="Fournier G.P."/>
        </authorList>
    </citation>
    <scope>NUCLEOTIDE SEQUENCE [LARGE SCALE GENOMIC DNA]</scope>
    <source>
        <strain evidence="2 3">ULC18</strain>
    </source>
</reference>
<evidence type="ECO:0000313" key="3">
    <source>
        <dbReference type="Proteomes" id="UP000239576"/>
    </source>
</evidence>
<proteinExistence type="predicted"/>
<organism evidence="2 3">
    <name type="scientific">Stenomitos frigidus ULC18</name>
    <dbReference type="NCBI Taxonomy" id="2107698"/>
    <lineage>
        <taxon>Bacteria</taxon>
        <taxon>Bacillati</taxon>
        <taxon>Cyanobacteriota</taxon>
        <taxon>Cyanophyceae</taxon>
        <taxon>Leptolyngbyales</taxon>
        <taxon>Leptolyngbyaceae</taxon>
        <taxon>Stenomitos</taxon>
    </lineage>
</organism>
<dbReference type="NCBIfam" id="NF041949">
    <property type="entry name" value="THIVI_2564_fam"/>
    <property type="match status" value="1"/>
</dbReference>
<sequence>MDLIQLVVVLIVVGVLLWLVNNYIPMDRKIKNILNIVVVVAVVLWLLNVFGLTTSLRGIHVGN</sequence>
<keyword evidence="1" id="KW-0812">Transmembrane</keyword>
<accession>A0A2T1E9U2</accession>
<feature type="transmembrane region" description="Helical" evidence="1">
    <location>
        <begin position="6"/>
        <end position="24"/>
    </location>
</feature>
<dbReference type="Proteomes" id="UP000239576">
    <property type="component" value="Unassembled WGS sequence"/>
</dbReference>
<name>A0A2T1E9U2_9CYAN</name>
<reference evidence="3" key="1">
    <citation type="submission" date="2018-02" db="EMBL/GenBank/DDBJ databases">
        <authorList>
            <person name="Moore K."/>
            <person name="Momper L."/>
        </authorList>
    </citation>
    <scope>NUCLEOTIDE SEQUENCE [LARGE SCALE GENOMIC DNA]</scope>
    <source>
        <strain evidence="3">ULC18</strain>
    </source>
</reference>
<keyword evidence="1" id="KW-1133">Transmembrane helix</keyword>
<evidence type="ECO:0000256" key="1">
    <source>
        <dbReference type="SAM" id="Phobius"/>
    </source>
</evidence>
<feature type="transmembrane region" description="Helical" evidence="1">
    <location>
        <begin position="36"/>
        <end position="56"/>
    </location>
</feature>
<keyword evidence="1" id="KW-0472">Membrane</keyword>
<comment type="caution">
    <text evidence="2">The sequence shown here is derived from an EMBL/GenBank/DDBJ whole genome shotgun (WGS) entry which is preliminary data.</text>
</comment>
<dbReference type="AlphaFoldDB" id="A0A2T1E9U2"/>
<dbReference type="EMBL" id="PVWK01000061">
    <property type="protein sequence ID" value="PSB29522.1"/>
    <property type="molecule type" value="Genomic_DNA"/>
</dbReference>
<evidence type="ECO:0000313" key="2">
    <source>
        <dbReference type="EMBL" id="PSB29522.1"/>
    </source>
</evidence>
<keyword evidence="3" id="KW-1185">Reference proteome</keyword>